<dbReference type="PANTHER" id="PTHR46771">
    <property type="entry name" value="DETERIN"/>
    <property type="match status" value="1"/>
</dbReference>
<dbReference type="PANTHER" id="PTHR46771:SF5">
    <property type="entry name" value="DETERIN"/>
    <property type="match status" value="1"/>
</dbReference>
<keyword evidence="2" id="KW-0862">Zinc</keyword>
<keyword evidence="1" id="KW-0479">Metal-binding</keyword>
<dbReference type="GO" id="GO:0046872">
    <property type="term" value="F:metal ion binding"/>
    <property type="evidence" value="ECO:0007669"/>
    <property type="project" value="UniProtKB-KW"/>
</dbReference>
<dbReference type="EMBL" id="OU892286">
    <property type="protein sequence ID" value="CAG9761548.1"/>
    <property type="molecule type" value="Genomic_DNA"/>
</dbReference>
<dbReference type="AlphaFoldDB" id="A0A9N9QJR5"/>
<sequence>MSIEDKYQSLISYFKEPARRKTFQAWPFKNNEKCNANKMAEAGFIFSGSSRDPDSAQCFFCHKHLDGWESTDDPWDEHLNHSKECSFAKMKNAQSHWTAAEWFELYSQYRRNLIERKYDEQRKKVKELFDKIRSE</sequence>
<evidence type="ECO:0000256" key="1">
    <source>
        <dbReference type="ARBA" id="ARBA00022723"/>
    </source>
</evidence>
<dbReference type="PROSITE" id="PS50143">
    <property type="entry name" value="BIR_REPEAT_2"/>
    <property type="match status" value="1"/>
</dbReference>
<accession>A0A9N9QJR5</accession>
<evidence type="ECO:0000313" key="3">
    <source>
        <dbReference type="EMBL" id="CAG9761548.1"/>
    </source>
</evidence>
<dbReference type="InterPro" id="IPR001370">
    <property type="entry name" value="BIR_rpt"/>
</dbReference>
<dbReference type="InterPro" id="IPR051190">
    <property type="entry name" value="Baculoviral_IAP"/>
</dbReference>
<dbReference type="SMART" id="SM00238">
    <property type="entry name" value="BIR"/>
    <property type="match status" value="1"/>
</dbReference>
<dbReference type="Proteomes" id="UP001152799">
    <property type="component" value="Chromosome 10"/>
</dbReference>
<name>A0A9N9QJR5_9CUCU</name>
<dbReference type="OrthoDB" id="2196114at2759"/>
<dbReference type="CDD" id="cd00022">
    <property type="entry name" value="BIR"/>
    <property type="match status" value="1"/>
</dbReference>
<evidence type="ECO:0000313" key="4">
    <source>
        <dbReference type="Proteomes" id="UP001152799"/>
    </source>
</evidence>
<keyword evidence="4" id="KW-1185">Reference proteome</keyword>
<evidence type="ECO:0000256" key="2">
    <source>
        <dbReference type="ARBA" id="ARBA00022833"/>
    </source>
</evidence>
<dbReference type="Gene3D" id="1.10.1170.10">
    <property type="entry name" value="Inhibitor Of Apoptosis Protein (2mihbC-IAP-1), Chain A"/>
    <property type="match status" value="1"/>
</dbReference>
<organism evidence="3 4">
    <name type="scientific">Ceutorhynchus assimilis</name>
    <name type="common">cabbage seed weevil</name>
    <dbReference type="NCBI Taxonomy" id="467358"/>
    <lineage>
        <taxon>Eukaryota</taxon>
        <taxon>Metazoa</taxon>
        <taxon>Ecdysozoa</taxon>
        <taxon>Arthropoda</taxon>
        <taxon>Hexapoda</taxon>
        <taxon>Insecta</taxon>
        <taxon>Pterygota</taxon>
        <taxon>Neoptera</taxon>
        <taxon>Endopterygota</taxon>
        <taxon>Coleoptera</taxon>
        <taxon>Polyphaga</taxon>
        <taxon>Cucujiformia</taxon>
        <taxon>Curculionidae</taxon>
        <taxon>Ceutorhynchinae</taxon>
        <taxon>Ceutorhynchus</taxon>
    </lineage>
</organism>
<dbReference type="Pfam" id="PF00653">
    <property type="entry name" value="BIR"/>
    <property type="match status" value="1"/>
</dbReference>
<reference evidence="3" key="1">
    <citation type="submission" date="2022-01" db="EMBL/GenBank/DDBJ databases">
        <authorList>
            <person name="King R."/>
        </authorList>
    </citation>
    <scope>NUCLEOTIDE SEQUENCE</scope>
</reference>
<proteinExistence type="predicted"/>
<dbReference type="SUPFAM" id="SSF57924">
    <property type="entry name" value="Inhibitor of apoptosis (IAP) repeat"/>
    <property type="match status" value="1"/>
</dbReference>
<protein>
    <submittedName>
        <fullName evidence="3">Uncharacterized protein</fullName>
    </submittedName>
</protein>
<gene>
    <name evidence="3" type="ORF">CEUTPL_LOCUS2249</name>
</gene>